<dbReference type="InterPro" id="IPR036961">
    <property type="entry name" value="Kinesin_motor_dom_sf"/>
</dbReference>
<dbReference type="InterPro" id="IPR027640">
    <property type="entry name" value="Kinesin-like_fam"/>
</dbReference>
<dbReference type="Gene3D" id="3.40.850.10">
    <property type="entry name" value="Kinesin motor domain"/>
    <property type="match status" value="1"/>
</dbReference>
<evidence type="ECO:0000313" key="10">
    <source>
        <dbReference type="Proteomes" id="UP001295684"/>
    </source>
</evidence>
<comment type="similarity">
    <text evidence="5">Belongs to the TRAFAC class myosin-kinesin ATPase superfamily. Kinesin family.</text>
</comment>
<protein>
    <recommendedName>
        <fullName evidence="8">Kinesin motor domain-containing protein</fullName>
    </recommendedName>
</protein>
<dbReference type="PANTHER" id="PTHR47968:SF75">
    <property type="entry name" value="CENTROMERE-ASSOCIATED PROTEIN E"/>
    <property type="match status" value="1"/>
</dbReference>
<dbReference type="SUPFAM" id="SSF52540">
    <property type="entry name" value="P-loop containing nucleoside triphosphate hydrolases"/>
    <property type="match status" value="1"/>
</dbReference>
<keyword evidence="10" id="KW-1185">Reference proteome</keyword>
<dbReference type="GO" id="GO:0007018">
    <property type="term" value="P:microtubule-based movement"/>
    <property type="evidence" value="ECO:0007669"/>
    <property type="project" value="InterPro"/>
</dbReference>
<dbReference type="EMBL" id="CAMPGE010020449">
    <property type="protein sequence ID" value="CAI2378693.1"/>
    <property type="molecule type" value="Genomic_DNA"/>
</dbReference>
<dbReference type="PROSITE" id="PS50067">
    <property type="entry name" value="KINESIN_MOTOR_2"/>
    <property type="match status" value="1"/>
</dbReference>
<name>A0AAD1XTL7_EUPCR</name>
<keyword evidence="1 5" id="KW-0547">Nucleotide-binding</keyword>
<evidence type="ECO:0000256" key="4">
    <source>
        <dbReference type="ARBA" id="ARBA00023175"/>
    </source>
</evidence>
<feature type="region of interest" description="Disordered" evidence="7">
    <location>
        <begin position="776"/>
        <end position="797"/>
    </location>
</feature>
<feature type="region of interest" description="Disordered" evidence="7">
    <location>
        <begin position="835"/>
        <end position="873"/>
    </location>
</feature>
<feature type="compositionally biased region" description="Polar residues" evidence="7">
    <location>
        <begin position="839"/>
        <end position="853"/>
    </location>
</feature>
<evidence type="ECO:0000256" key="6">
    <source>
        <dbReference type="SAM" id="Coils"/>
    </source>
</evidence>
<evidence type="ECO:0000256" key="2">
    <source>
        <dbReference type="ARBA" id="ARBA00022840"/>
    </source>
</evidence>
<dbReference type="PRINTS" id="PR00380">
    <property type="entry name" value="KINESINHEAVY"/>
</dbReference>
<dbReference type="Proteomes" id="UP001295684">
    <property type="component" value="Unassembled WGS sequence"/>
</dbReference>
<organism evidence="9 10">
    <name type="scientific">Euplotes crassus</name>
    <dbReference type="NCBI Taxonomy" id="5936"/>
    <lineage>
        <taxon>Eukaryota</taxon>
        <taxon>Sar</taxon>
        <taxon>Alveolata</taxon>
        <taxon>Ciliophora</taxon>
        <taxon>Intramacronucleata</taxon>
        <taxon>Spirotrichea</taxon>
        <taxon>Hypotrichia</taxon>
        <taxon>Euplotida</taxon>
        <taxon>Euplotidae</taxon>
        <taxon>Moneuplotes</taxon>
    </lineage>
</organism>
<gene>
    <name evidence="9" type="ORF">ECRASSUSDP1_LOCUS20092</name>
</gene>
<evidence type="ECO:0000259" key="8">
    <source>
        <dbReference type="PROSITE" id="PS50067"/>
    </source>
</evidence>
<dbReference type="GO" id="GO:0005524">
    <property type="term" value="F:ATP binding"/>
    <property type="evidence" value="ECO:0007669"/>
    <property type="project" value="UniProtKB-UniRule"/>
</dbReference>
<feature type="binding site" evidence="5">
    <location>
        <begin position="161"/>
        <end position="168"/>
    </location>
    <ligand>
        <name>ATP</name>
        <dbReference type="ChEBI" id="CHEBI:30616"/>
    </ligand>
</feature>
<dbReference type="InterPro" id="IPR019821">
    <property type="entry name" value="Kinesin_motor_CS"/>
</dbReference>
<comment type="caution">
    <text evidence="9">The sequence shown here is derived from an EMBL/GenBank/DDBJ whole genome shotgun (WGS) entry which is preliminary data.</text>
</comment>
<accession>A0AAD1XTL7</accession>
<feature type="compositionally biased region" description="Basic and acidic residues" evidence="7">
    <location>
        <begin position="46"/>
        <end position="63"/>
    </location>
</feature>
<sequence length="1008" mass="114689">MAERTQREFQIKKTKRESRSKSLAGSKKIGNNSSTRNIIIGPKGAEGMKSERADSKAQPHIDRAPTDDINIVSQGISDKVKVCVRVRPPLRKEFACEEVVSIDDSQEHASKITIMQEMDKIESHYDQAFSKETSQEEIFEFTRPAISGVIDGFNATVFAYGQTGSGKTYTMFGPHWETSVKNSAISLNQYLKRNGAIKQRYDLFDNQDKYGIIPRAIQLIFDRISEEQDRSGDMEKYTVYCSFLQIYNENLYDLLQDGKLKNSLNIREDKITGIYVEGLAEFVVNNSRDCFALMKRGEKNRITKSTKANIHSSRSHSIFQLCVETDKVDKRGMLKRAKLNLCDLAGSEKIINKEESMTKAHFNELRTINLSLTTLGKVIAALSSKGKNTGTKKVSFYNRKIKNRKYGPSIPYRESKLTRLLQDSLGGNTRTCLICAVSPMEDNVNETISTLKFADRAKQVMVKVKANELDAADNALVQKLHKEVVHLRQVLNLRKKGKFEEIQLQLLKLQKENNKLKTIAENHEEVEKLKMENKYMRIELQKIKNEEGSQIIQDDGDISFTELNSNVHKTQPHELSSMRSKNLKEIERRFDPGSPTKCPLCNDLPPCTHYNEGSDYEPSPMERTGNLKSQRLRKLAANNNGSVVPNLARSKESLMDESENPYNVMNTDCKFNTGIIETRSATGKKVKLREGTSNKGESRRTLGGRKSPFNNREYQDYGDSSDAHRNVSPSALIKQDNKFKSQNTFEKNEKIFLPTQNSPKEHGVSAEDEIKNLMSSSQFSAGSRSTPKRAYKTDGSSAVPIRESKYSIFPGKIGKPQDRDRVASRELIQAADSIMSKDLSISQERTSGQSPPSRVSAYAPKSSEMYPSVSTDHNSSSTIIRIRDKSNYIVTKKGNINQSSRDSYIGSSSTEKRKDILKAQERLRKIEMIEQKRIGKVKEEIIKLEQDRKRKEAVRKQKRKELLERKHKLLMDRKRLEMRKIKRLQEKDQSQSKMPDISLSSNRNISLL</sequence>
<feature type="compositionally biased region" description="Low complexity" evidence="7">
    <location>
        <begin position="997"/>
        <end position="1008"/>
    </location>
</feature>
<feature type="compositionally biased region" description="Polar residues" evidence="7">
    <location>
        <begin position="776"/>
        <end position="785"/>
    </location>
</feature>
<proteinExistence type="inferred from homology"/>
<dbReference type="PROSITE" id="PS00411">
    <property type="entry name" value="KINESIN_MOTOR_1"/>
    <property type="match status" value="1"/>
</dbReference>
<dbReference type="Pfam" id="PF00225">
    <property type="entry name" value="Kinesin"/>
    <property type="match status" value="1"/>
</dbReference>
<dbReference type="SMART" id="SM00129">
    <property type="entry name" value="KISc"/>
    <property type="match status" value="1"/>
</dbReference>
<feature type="region of interest" description="Disordered" evidence="7">
    <location>
        <begin position="681"/>
        <end position="726"/>
    </location>
</feature>
<keyword evidence="4 5" id="KW-0505">Motor protein</keyword>
<dbReference type="GO" id="GO:0008017">
    <property type="term" value="F:microtubule binding"/>
    <property type="evidence" value="ECO:0007669"/>
    <property type="project" value="InterPro"/>
</dbReference>
<dbReference type="CDD" id="cd00106">
    <property type="entry name" value="KISc"/>
    <property type="match status" value="1"/>
</dbReference>
<dbReference type="InterPro" id="IPR001752">
    <property type="entry name" value="Kinesin_motor_dom"/>
</dbReference>
<feature type="coiled-coil region" evidence="6">
    <location>
        <begin position="499"/>
        <end position="546"/>
    </location>
</feature>
<feature type="region of interest" description="Disordered" evidence="7">
    <location>
        <begin position="1"/>
        <end position="63"/>
    </location>
</feature>
<evidence type="ECO:0000256" key="7">
    <source>
        <dbReference type="SAM" id="MobiDB-lite"/>
    </source>
</evidence>
<dbReference type="AlphaFoldDB" id="A0AAD1XTL7"/>
<feature type="compositionally biased region" description="Basic and acidic residues" evidence="7">
    <location>
        <begin position="1"/>
        <end position="11"/>
    </location>
</feature>
<feature type="compositionally biased region" description="Basic and acidic residues" evidence="7">
    <location>
        <begin position="974"/>
        <end position="990"/>
    </location>
</feature>
<evidence type="ECO:0000256" key="5">
    <source>
        <dbReference type="PROSITE-ProRule" id="PRU00283"/>
    </source>
</evidence>
<evidence type="ECO:0000313" key="9">
    <source>
        <dbReference type="EMBL" id="CAI2378693.1"/>
    </source>
</evidence>
<dbReference type="PANTHER" id="PTHR47968">
    <property type="entry name" value="CENTROMERE PROTEIN E"/>
    <property type="match status" value="1"/>
</dbReference>
<feature type="region of interest" description="Disordered" evidence="7">
    <location>
        <begin position="974"/>
        <end position="1008"/>
    </location>
</feature>
<evidence type="ECO:0000256" key="3">
    <source>
        <dbReference type="ARBA" id="ARBA00023054"/>
    </source>
</evidence>
<evidence type="ECO:0000256" key="1">
    <source>
        <dbReference type="ARBA" id="ARBA00022741"/>
    </source>
</evidence>
<dbReference type="GO" id="GO:0003777">
    <property type="term" value="F:microtubule motor activity"/>
    <property type="evidence" value="ECO:0007669"/>
    <property type="project" value="InterPro"/>
</dbReference>
<keyword evidence="2 5" id="KW-0067">ATP-binding</keyword>
<feature type="compositionally biased region" description="Basic and acidic residues" evidence="7">
    <location>
        <begin position="688"/>
        <end position="700"/>
    </location>
</feature>
<keyword evidence="3 6" id="KW-0175">Coiled coil</keyword>
<feature type="domain" description="Kinesin motor" evidence="8">
    <location>
        <begin position="79"/>
        <end position="460"/>
    </location>
</feature>
<reference evidence="9" key="1">
    <citation type="submission" date="2023-07" db="EMBL/GenBank/DDBJ databases">
        <authorList>
            <consortium name="AG Swart"/>
            <person name="Singh M."/>
            <person name="Singh A."/>
            <person name="Seah K."/>
            <person name="Emmerich C."/>
        </authorList>
    </citation>
    <scope>NUCLEOTIDE SEQUENCE</scope>
    <source>
        <strain evidence="9">DP1</strain>
    </source>
</reference>
<dbReference type="InterPro" id="IPR027417">
    <property type="entry name" value="P-loop_NTPase"/>
</dbReference>